<dbReference type="AlphaFoldDB" id="A0A835J7A1"/>
<name>A0A835J7A1_9ROSI</name>
<sequence>MNCKNRHHILFKEDHQRGPSGQAVSTARTRQFRKAPQEIDLGDFEVDLESMKGKILICFRLSVKITETNAWFWVKKSSCERMSAQKHASIQLLQPLKVMMFA</sequence>
<evidence type="ECO:0000313" key="2">
    <source>
        <dbReference type="Proteomes" id="UP000657918"/>
    </source>
</evidence>
<dbReference type="EMBL" id="JADGMS010000017">
    <property type="protein sequence ID" value="KAF9663783.1"/>
    <property type="molecule type" value="Genomic_DNA"/>
</dbReference>
<evidence type="ECO:0000313" key="1">
    <source>
        <dbReference type="EMBL" id="KAF9663783.1"/>
    </source>
</evidence>
<accession>A0A835J7A1</accession>
<protein>
    <submittedName>
        <fullName evidence="1">Uncharacterized protein</fullName>
    </submittedName>
</protein>
<proteinExistence type="predicted"/>
<comment type="caution">
    <text evidence="1">The sequence shown here is derived from an EMBL/GenBank/DDBJ whole genome shotgun (WGS) entry which is preliminary data.</text>
</comment>
<reference evidence="1 2" key="1">
    <citation type="submission" date="2020-10" db="EMBL/GenBank/DDBJ databases">
        <title>Plant Genome Project.</title>
        <authorList>
            <person name="Zhang R.-G."/>
        </authorList>
    </citation>
    <scope>NUCLEOTIDE SEQUENCE [LARGE SCALE GENOMIC DNA]</scope>
    <source>
        <strain evidence="1">FAFU-HL-1</strain>
        <tissue evidence="1">Leaf</tissue>
    </source>
</reference>
<keyword evidence="2" id="KW-1185">Reference proteome</keyword>
<dbReference type="Proteomes" id="UP000657918">
    <property type="component" value="Unassembled WGS sequence"/>
</dbReference>
<gene>
    <name evidence="1" type="ORF">SADUNF_Sadunf17G0087900</name>
</gene>
<organism evidence="1 2">
    <name type="scientific">Salix dunnii</name>
    <dbReference type="NCBI Taxonomy" id="1413687"/>
    <lineage>
        <taxon>Eukaryota</taxon>
        <taxon>Viridiplantae</taxon>
        <taxon>Streptophyta</taxon>
        <taxon>Embryophyta</taxon>
        <taxon>Tracheophyta</taxon>
        <taxon>Spermatophyta</taxon>
        <taxon>Magnoliopsida</taxon>
        <taxon>eudicotyledons</taxon>
        <taxon>Gunneridae</taxon>
        <taxon>Pentapetalae</taxon>
        <taxon>rosids</taxon>
        <taxon>fabids</taxon>
        <taxon>Malpighiales</taxon>
        <taxon>Salicaceae</taxon>
        <taxon>Saliceae</taxon>
        <taxon>Salix</taxon>
    </lineage>
</organism>